<accession>A0A7R9LHE0</accession>
<keyword evidence="1" id="KW-0808">Transferase</keyword>
<organism evidence="5">
    <name type="scientific">Oppiella nova</name>
    <dbReference type="NCBI Taxonomy" id="334625"/>
    <lineage>
        <taxon>Eukaryota</taxon>
        <taxon>Metazoa</taxon>
        <taxon>Ecdysozoa</taxon>
        <taxon>Arthropoda</taxon>
        <taxon>Chelicerata</taxon>
        <taxon>Arachnida</taxon>
        <taxon>Acari</taxon>
        <taxon>Acariformes</taxon>
        <taxon>Sarcoptiformes</taxon>
        <taxon>Oribatida</taxon>
        <taxon>Brachypylina</taxon>
        <taxon>Oppioidea</taxon>
        <taxon>Oppiidae</taxon>
        <taxon>Oppiella</taxon>
    </lineage>
</organism>
<evidence type="ECO:0000256" key="2">
    <source>
        <dbReference type="ARBA" id="ARBA00023027"/>
    </source>
</evidence>
<dbReference type="SUPFAM" id="SSF52467">
    <property type="entry name" value="DHS-like NAD/FAD-binding domain"/>
    <property type="match status" value="1"/>
</dbReference>
<proteinExistence type="predicted"/>
<dbReference type="Pfam" id="PF02146">
    <property type="entry name" value="SIR2"/>
    <property type="match status" value="1"/>
</dbReference>
<keyword evidence="6" id="KW-1185">Reference proteome</keyword>
<dbReference type="PROSITE" id="PS50305">
    <property type="entry name" value="SIRTUIN"/>
    <property type="match status" value="1"/>
</dbReference>
<evidence type="ECO:0000256" key="3">
    <source>
        <dbReference type="PROSITE-ProRule" id="PRU00236"/>
    </source>
</evidence>
<dbReference type="GO" id="GO:0046872">
    <property type="term" value="F:metal ion binding"/>
    <property type="evidence" value="ECO:0007669"/>
    <property type="project" value="UniProtKB-KW"/>
</dbReference>
<dbReference type="InterPro" id="IPR050134">
    <property type="entry name" value="NAD-dep_sirtuin_deacylases"/>
</dbReference>
<reference evidence="5" key="1">
    <citation type="submission" date="2020-11" db="EMBL/GenBank/DDBJ databases">
        <authorList>
            <person name="Tran Van P."/>
        </authorList>
    </citation>
    <scope>NUCLEOTIDE SEQUENCE</scope>
</reference>
<dbReference type="Proteomes" id="UP000728032">
    <property type="component" value="Unassembled WGS sequence"/>
</dbReference>
<protein>
    <recommendedName>
        <fullName evidence="4">Deacetylase sirtuin-type domain-containing protein</fullName>
    </recommendedName>
</protein>
<evidence type="ECO:0000259" key="4">
    <source>
        <dbReference type="PROSITE" id="PS50305"/>
    </source>
</evidence>
<evidence type="ECO:0000313" key="5">
    <source>
        <dbReference type="EMBL" id="CAD7641774.1"/>
    </source>
</evidence>
<dbReference type="EMBL" id="CAJPVJ010000914">
    <property type="protein sequence ID" value="CAG2163692.1"/>
    <property type="molecule type" value="Genomic_DNA"/>
</dbReference>
<dbReference type="PANTHER" id="PTHR11085">
    <property type="entry name" value="NAD-DEPENDENT PROTEIN DEACYLASE SIRTUIN-5, MITOCHONDRIAL-RELATED"/>
    <property type="match status" value="1"/>
</dbReference>
<feature type="active site" description="Proton acceptor" evidence="3">
    <location>
        <position position="149"/>
    </location>
</feature>
<dbReference type="GO" id="GO:0070403">
    <property type="term" value="F:NAD+ binding"/>
    <property type="evidence" value="ECO:0007669"/>
    <property type="project" value="InterPro"/>
</dbReference>
<dbReference type="EMBL" id="OC915739">
    <property type="protein sequence ID" value="CAD7641774.1"/>
    <property type="molecule type" value="Genomic_DNA"/>
</dbReference>
<keyword evidence="3" id="KW-0479">Metal-binding</keyword>
<dbReference type="AlphaFoldDB" id="A0A7R9LHE0"/>
<dbReference type="OrthoDB" id="424302at2759"/>
<dbReference type="InterPro" id="IPR026590">
    <property type="entry name" value="Ssirtuin_cat_dom"/>
</dbReference>
<keyword evidence="2" id="KW-0520">NAD</keyword>
<feature type="binding site" evidence="3">
    <location>
        <position position="213"/>
    </location>
    <ligand>
        <name>Zn(2+)</name>
        <dbReference type="ChEBI" id="CHEBI:29105"/>
    </ligand>
</feature>
<dbReference type="Gene3D" id="3.40.50.1220">
    <property type="entry name" value="TPP-binding domain"/>
    <property type="match status" value="1"/>
</dbReference>
<evidence type="ECO:0000256" key="1">
    <source>
        <dbReference type="ARBA" id="ARBA00022679"/>
    </source>
</evidence>
<dbReference type="GO" id="GO:0017136">
    <property type="term" value="F:histone deacetylase activity, NAD-dependent"/>
    <property type="evidence" value="ECO:0007669"/>
    <property type="project" value="TreeGrafter"/>
</dbReference>
<dbReference type="PANTHER" id="PTHR11085:SF10">
    <property type="entry name" value="NAD-DEPENDENT PROTEIN DEACYLASE SIRTUIN-5, MITOCHONDRIAL-RELATED"/>
    <property type="match status" value="1"/>
</dbReference>
<keyword evidence="3" id="KW-0862">Zinc</keyword>
<dbReference type="InterPro" id="IPR026591">
    <property type="entry name" value="Sirtuin_cat_small_dom_sf"/>
</dbReference>
<feature type="binding site" evidence="3">
    <location>
        <position position="157"/>
    </location>
    <ligand>
        <name>Zn(2+)</name>
        <dbReference type="ChEBI" id="CHEBI:29105"/>
    </ligand>
</feature>
<feature type="domain" description="Deacetylase sirtuin-type" evidence="4">
    <location>
        <begin position="22"/>
        <end position="307"/>
    </location>
</feature>
<dbReference type="InterPro" id="IPR029035">
    <property type="entry name" value="DHS-like_NAD/FAD-binding_dom"/>
</dbReference>
<feature type="binding site" evidence="3">
    <location>
        <position position="160"/>
    </location>
    <ligand>
        <name>Zn(2+)</name>
        <dbReference type="ChEBI" id="CHEBI:29105"/>
    </ligand>
</feature>
<evidence type="ECO:0000313" key="6">
    <source>
        <dbReference type="Proteomes" id="UP000728032"/>
    </source>
</evidence>
<dbReference type="GO" id="GO:0005759">
    <property type="term" value="C:mitochondrial matrix"/>
    <property type="evidence" value="ECO:0007669"/>
    <property type="project" value="TreeGrafter"/>
</dbReference>
<dbReference type="Gene3D" id="3.30.1600.10">
    <property type="entry name" value="SIR2/SIRT2 'Small Domain"/>
    <property type="match status" value="1"/>
</dbReference>
<name>A0A7R9LHE0_9ACAR</name>
<dbReference type="NCBIfam" id="NF003738">
    <property type="entry name" value="PRK05333.1"/>
    <property type="match status" value="1"/>
</dbReference>
<gene>
    <name evidence="5" type="ORF">ONB1V03_LOCUS3258</name>
</gene>
<feature type="binding site" evidence="3">
    <location>
        <position position="216"/>
    </location>
    <ligand>
        <name>Zn(2+)</name>
        <dbReference type="ChEBI" id="CHEBI:29105"/>
    </ligand>
</feature>
<dbReference type="InterPro" id="IPR003000">
    <property type="entry name" value="Sirtuin"/>
</dbReference>
<sequence>MHFPVFGNSCRPFTSFITQFVPKHQKVTTDEIRAFQQFMDRNSQVLVLSGAGISTESGIPDYRSEGVGLYDRKGHKPIQYQDFLRSDGIRRRYWARNYCGWNRFSSFEPNSGHKCLAEWERQKKVSAIVTQNVDRLHQRAGSELVIELHGSAYTVACLSCKYRVSRYLFQQTLTQLNEDIITSHEMDRNQQLRPDGDIDIDSEFVSLFRYPSCPRCEALLKPDITFFGDNVSKAIVNSVYEMLSQSDALLVIGSSLQVYSGYRFALTAKELNKAIAIVNIGPTRADTFHTILRFNARAGDILTQIVV</sequence>